<comment type="caution">
    <text evidence="2">The sequence shown here is derived from an EMBL/GenBank/DDBJ whole genome shotgun (WGS) entry which is preliminary data.</text>
</comment>
<accession>A0A7Y9F024</accession>
<dbReference type="Proteomes" id="UP000516957">
    <property type="component" value="Unassembled WGS sequence"/>
</dbReference>
<protein>
    <submittedName>
        <fullName evidence="2">Putative OB-fold protein</fullName>
    </submittedName>
</protein>
<evidence type="ECO:0000259" key="1">
    <source>
        <dbReference type="Pfam" id="PF01796"/>
    </source>
</evidence>
<dbReference type="EMBL" id="JACCBE010000001">
    <property type="protein sequence ID" value="NYD57163.1"/>
    <property type="molecule type" value="Genomic_DNA"/>
</dbReference>
<organism evidence="2 3">
    <name type="scientific">Nocardioides marinisabuli</name>
    <dbReference type="NCBI Taxonomy" id="419476"/>
    <lineage>
        <taxon>Bacteria</taxon>
        <taxon>Bacillati</taxon>
        <taxon>Actinomycetota</taxon>
        <taxon>Actinomycetes</taxon>
        <taxon>Propionibacteriales</taxon>
        <taxon>Nocardioidaceae</taxon>
        <taxon>Nocardioides</taxon>
    </lineage>
</organism>
<gene>
    <name evidence="2" type="ORF">BKA08_001401</name>
</gene>
<dbReference type="Pfam" id="PF01796">
    <property type="entry name" value="OB_ChsH2_C"/>
    <property type="match status" value="1"/>
</dbReference>
<dbReference type="AlphaFoldDB" id="A0A7Y9F024"/>
<dbReference type="InterPro" id="IPR012340">
    <property type="entry name" value="NA-bd_OB-fold"/>
</dbReference>
<name>A0A7Y9F024_9ACTN</name>
<proteinExistence type="predicted"/>
<dbReference type="InterPro" id="IPR002878">
    <property type="entry name" value="ChsH2_C"/>
</dbReference>
<reference evidence="2 3" key="1">
    <citation type="submission" date="2020-07" db="EMBL/GenBank/DDBJ databases">
        <title>Sequencing the genomes of 1000 actinobacteria strains.</title>
        <authorList>
            <person name="Klenk H.-P."/>
        </authorList>
    </citation>
    <scope>NUCLEOTIDE SEQUENCE [LARGE SCALE GENOMIC DNA]</scope>
    <source>
        <strain evidence="2 3">DSM 18965</strain>
    </source>
</reference>
<dbReference type="SUPFAM" id="SSF50249">
    <property type="entry name" value="Nucleic acid-binding proteins"/>
    <property type="match status" value="1"/>
</dbReference>
<evidence type="ECO:0000313" key="3">
    <source>
        <dbReference type="Proteomes" id="UP000516957"/>
    </source>
</evidence>
<keyword evidence="3" id="KW-1185">Reference proteome</keyword>
<evidence type="ECO:0000313" key="2">
    <source>
        <dbReference type="EMBL" id="NYD57163.1"/>
    </source>
</evidence>
<sequence length="68" mass="7658">MYSTTALSPRDKPPYAIVLIDLDEGYRMMSRIEGVDAEATRIDDRVSVRFTPAGEDVLPLFVPDRGDR</sequence>
<feature type="domain" description="ChsH2 C-terminal OB-fold" evidence="1">
    <location>
        <begin position="8"/>
        <end position="50"/>
    </location>
</feature>